<dbReference type="SUPFAM" id="SSF53383">
    <property type="entry name" value="PLP-dependent transferases"/>
    <property type="match status" value="1"/>
</dbReference>
<organism evidence="8 9">
    <name type="scientific">Rugosimonospora acidiphila</name>
    <dbReference type="NCBI Taxonomy" id="556531"/>
    <lineage>
        <taxon>Bacteria</taxon>
        <taxon>Bacillati</taxon>
        <taxon>Actinomycetota</taxon>
        <taxon>Actinomycetes</taxon>
        <taxon>Micromonosporales</taxon>
        <taxon>Micromonosporaceae</taxon>
        <taxon>Rugosimonospora</taxon>
    </lineage>
</organism>
<evidence type="ECO:0000256" key="6">
    <source>
        <dbReference type="SAM" id="MobiDB-lite"/>
    </source>
</evidence>
<dbReference type="Proteomes" id="UP001501570">
    <property type="component" value="Unassembled WGS sequence"/>
</dbReference>
<dbReference type="Pfam" id="PF00155">
    <property type="entry name" value="Aminotran_1_2"/>
    <property type="match status" value="1"/>
</dbReference>
<dbReference type="PROSITE" id="PS50949">
    <property type="entry name" value="HTH_GNTR"/>
    <property type="match status" value="1"/>
</dbReference>
<dbReference type="EMBL" id="BAABJQ010000001">
    <property type="protein sequence ID" value="GAA5178434.1"/>
    <property type="molecule type" value="Genomic_DNA"/>
</dbReference>
<feature type="region of interest" description="Disordered" evidence="6">
    <location>
        <begin position="71"/>
        <end position="93"/>
    </location>
</feature>
<dbReference type="PANTHER" id="PTHR46577:SF1">
    <property type="entry name" value="HTH-TYPE TRANSCRIPTIONAL REGULATORY PROTEIN GABR"/>
    <property type="match status" value="1"/>
</dbReference>
<evidence type="ECO:0000256" key="4">
    <source>
        <dbReference type="ARBA" id="ARBA00023125"/>
    </source>
</evidence>
<keyword evidence="3" id="KW-0805">Transcription regulation</keyword>
<dbReference type="InterPro" id="IPR051446">
    <property type="entry name" value="HTH_trans_reg/aminotransferase"/>
</dbReference>
<dbReference type="Gene3D" id="1.10.10.10">
    <property type="entry name" value="Winged helix-like DNA-binding domain superfamily/Winged helix DNA-binding domain"/>
    <property type="match status" value="1"/>
</dbReference>
<comment type="similarity">
    <text evidence="1">In the C-terminal section; belongs to the class-I pyridoxal-phosphate-dependent aminotransferase family.</text>
</comment>
<dbReference type="InterPro" id="IPR015421">
    <property type="entry name" value="PyrdxlP-dep_Trfase_major"/>
</dbReference>
<dbReference type="InterPro" id="IPR000524">
    <property type="entry name" value="Tscrpt_reg_HTH_GntR"/>
</dbReference>
<name>A0ABP9RJD1_9ACTN</name>
<dbReference type="InterPro" id="IPR036390">
    <property type="entry name" value="WH_DNA-bd_sf"/>
</dbReference>
<evidence type="ECO:0000256" key="2">
    <source>
        <dbReference type="ARBA" id="ARBA00022898"/>
    </source>
</evidence>
<keyword evidence="2" id="KW-0663">Pyridoxal phosphate</keyword>
<dbReference type="SUPFAM" id="SSF46785">
    <property type="entry name" value="Winged helix' DNA-binding domain"/>
    <property type="match status" value="1"/>
</dbReference>
<keyword evidence="5" id="KW-0804">Transcription</keyword>
<keyword evidence="8" id="KW-0032">Aminotransferase</keyword>
<dbReference type="Gene3D" id="3.40.640.10">
    <property type="entry name" value="Type I PLP-dependent aspartate aminotransferase-like (Major domain)"/>
    <property type="match status" value="1"/>
</dbReference>
<dbReference type="RefSeq" id="WP_345625696.1">
    <property type="nucleotide sequence ID" value="NZ_BAABJQ010000001.1"/>
</dbReference>
<evidence type="ECO:0000256" key="5">
    <source>
        <dbReference type="ARBA" id="ARBA00023163"/>
    </source>
</evidence>
<dbReference type="Pfam" id="PF00392">
    <property type="entry name" value="GntR"/>
    <property type="match status" value="1"/>
</dbReference>
<proteinExistence type="inferred from homology"/>
<evidence type="ECO:0000256" key="3">
    <source>
        <dbReference type="ARBA" id="ARBA00023015"/>
    </source>
</evidence>
<sequence>MFALDRRAGSLGEQLAVALRESIADGRLAAGTRLPASRDLAGELGVSRGVVVGAYEQLLAEGRLTARHGSGTFVGSGSGSGSGSAVPPEAPGPVRPAPVVALRPGIPDLARFPRQAWRRAYEAALRTAADSDLDYGDPAGAPRLRAELAGYLRRVRAARVEAEGLLVTSGAAQALALLAAVLRARGADRIGVEDPGSPAIREHLIAAGLRPVPVPVDADGLDVAALSRGRLPAVLVTPAHQFPTGVVLSPARRTALIAWAVRTGGLIVEDDYDAEFRYDRDPVGCLQGMAPQAVALVGSVSKALAPALRLGWLAGPAGLMAELAVAKSAADNGGPVLEQLALAQLLASGGYDRHLRTVRRLYRGRRDVAVAAVAEHLPAATVTGVAAGMHLLVTLPPGVDDVALAGRAGARGIGALALSTTRVGAAGPPGLVIGYGAMPPDRLRAAVAAIGRLLR</sequence>
<gene>
    <name evidence="8" type="ORF">GCM10023322_05670</name>
</gene>
<dbReference type="InterPro" id="IPR036388">
    <property type="entry name" value="WH-like_DNA-bd_sf"/>
</dbReference>
<protein>
    <submittedName>
        <fullName evidence="8">PLP-dependent aminotransferase family protein</fullName>
    </submittedName>
</protein>
<evidence type="ECO:0000256" key="1">
    <source>
        <dbReference type="ARBA" id="ARBA00005384"/>
    </source>
</evidence>
<dbReference type="SMART" id="SM00345">
    <property type="entry name" value="HTH_GNTR"/>
    <property type="match status" value="1"/>
</dbReference>
<keyword evidence="4" id="KW-0238">DNA-binding</keyword>
<dbReference type="GO" id="GO:0008483">
    <property type="term" value="F:transaminase activity"/>
    <property type="evidence" value="ECO:0007669"/>
    <property type="project" value="UniProtKB-KW"/>
</dbReference>
<evidence type="ECO:0000313" key="9">
    <source>
        <dbReference type="Proteomes" id="UP001501570"/>
    </source>
</evidence>
<dbReference type="InterPro" id="IPR015424">
    <property type="entry name" value="PyrdxlP-dep_Trfase"/>
</dbReference>
<dbReference type="InterPro" id="IPR004839">
    <property type="entry name" value="Aminotransferase_I/II_large"/>
</dbReference>
<reference evidence="9" key="1">
    <citation type="journal article" date="2019" name="Int. J. Syst. Evol. Microbiol.">
        <title>The Global Catalogue of Microorganisms (GCM) 10K type strain sequencing project: providing services to taxonomists for standard genome sequencing and annotation.</title>
        <authorList>
            <consortium name="The Broad Institute Genomics Platform"/>
            <consortium name="The Broad Institute Genome Sequencing Center for Infectious Disease"/>
            <person name="Wu L."/>
            <person name="Ma J."/>
        </authorList>
    </citation>
    <scope>NUCLEOTIDE SEQUENCE [LARGE SCALE GENOMIC DNA]</scope>
    <source>
        <strain evidence="9">JCM 18304</strain>
    </source>
</reference>
<dbReference type="PANTHER" id="PTHR46577">
    <property type="entry name" value="HTH-TYPE TRANSCRIPTIONAL REGULATORY PROTEIN GABR"/>
    <property type="match status" value="1"/>
</dbReference>
<keyword evidence="8" id="KW-0808">Transferase</keyword>
<accession>A0ABP9RJD1</accession>
<feature type="compositionally biased region" description="Gly residues" evidence="6">
    <location>
        <begin position="72"/>
        <end position="82"/>
    </location>
</feature>
<dbReference type="CDD" id="cd00609">
    <property type="entry name" value="AAT_like"/>
    <property type="match status" value="1"/>
</dbReference>
<comment type="caution">
    <text evidence="8">The sequence shown here is derived from an EMBL/GenBank/DDBJ whole genome shotgun (WGS) entry which is preliminary data.</text>
</comment>
<keyword evidence="9" id="KW-1185">Reference proteome</keyword>
<evidence type="ECO:0000313" key="8">
    <source>
        <dbReference type="EMBL" id="GAA5178434.1"/>
    </source>
</evidence>
<dbReference type="CDD" id="cd07377">
    <property type="entry name" value="WHTH_GntR"/>
    <property type="match status" value="1"/>
</dbReference>
<feature type="domain" description="HTH gntR-type" evidence="7">
    <location>
        <begin position="9"/>
        <end position="77"/>
    </location>
</feature>
<evidence type="ECO:0000259" key="7">
    <source>
        <dbReference type="PROSITE" id="PS50949"/>
    </source>
</evidence>